<keyword evidence="2" id="KW-1185">Reference proteome</keyword>
<accession>I2FQK5</accession>
<reference evidence="1 2" key="1">
    <citation type="journal article" date="2012" name="Plant Cell">
        <title>Genome comparison of barley and maize smut fungi reveals targeted loss of RNA silencing components and species-specific presence of transposable elements.</title>
        <authorList>
            <person name="Laurie J.D."/>
            <person name="Ali S."/>
            <person name="Linning R."/>
            <person name="Mannhaupt G."/>
            <person name="Wong P."/>
            <person name="Gueldener U."/>
            <person name="Muensterkoetter M."/>
            <person name="Moore R."/>
            <person name="Kahmann R."/>
            <person name="Bakkeren G."/>
            <person name="Schirawski J."/>
        </authorList>
    </citation>
    <scope>NUCLEOTIDE SEQUENCE [LARGE SCALE GENOMIC DNA]</scope>
    <source>
        <strain evidence="2">Uh4875-4</strain>
    </source>
</reference>
<comment type="caution">
    <text evidence="1">The sequence shown here is derived from an EMBL/GenBank/DDBJ whole genome shotgun (WGS) entry which is preliminary data.</text>
</comment>
<evidence type="ECO:0000313" key="2">
    <source>
        <dbReference type="Proteomes" id="UP000006174"/>
    </source>
</evidence>
<gene>
    <name evidence="1" type="ORF">UHOR_13586</name>
</gene>
<name>I2FQK5_USTHO</name>
<evidence type="ECO:0000313" key="1">
    <source>
        <dbReference type="EMBL" id="CCF49198.1"/>
    </source>
</evidence>
<dbReference type="HOGENOM" id="CLU_2322102_0_0_1"/>
<sequence length="99" mass="11351">MTKYDNERDSIRSTIRSALLDSSRDRFYPISRHIDLCHSSCPAGSLSSAKPIRKRRGTAESRSLSYFDIKRDAPSFRHVPQLYIDKIIGGRLSTFIGRF</sequence>
<dbReference type="EMBL" id="CAGI01000142">
    <property type="protein sequence ID" value="CCF49198.1"/>
    <property type="molecule type" value="Genomic_DNA"/>
</dbReference>
<protein>
    <submittedName>
        <fullName evidence="1">Uncharacterized protein</fullName>
    </submittedName>
</protein>
<dbReference type="Proteomes" id="UP000006174">
    <property type="component" value="Unassembled WGS sequence"/>
</dbReference>
<dbReference type="AlphaFoldDB" id="I2FQK5"/>
<organism evidence="1 2">
    <name type="scientific">Ustilago hordei</name>
    <name type="common">Barley covered smut fungus</name>
    <dbReference type="NCBI Taxonomy" id="120017"/>
    <lineage>
        <taxon>Eukaryota</taxon>
        <taxon>Fungi</taxon>
        <taxon>Dikarya</taxon>
        <taxon>Basidiomycota</taxon>
        <taxon>Ustilaginomycotina</taxon>
        <taxon>Ustilaginomycetes</taxon>
        <taxon>Ustilaginales</taxon>
        <taxon>Ustilaginaceae</taxon>
        <taxon>Ustilago</taxon>
    </lineage>
</organism>
<proteinExistence type="predicted"/>